<reference evidence="3 4" key="1">
    <citation type="journal article" date="2021" name="Elife">
        <title>Chloroplast acquisition without the gene transfer in kleptoplastic sea slugs, Plakobranchus ocellatus.</title>
        <authorList>
            <person name="Maeda T."/>
            <person name="Takahashi S."/>
            <person name="Yoshida T."/>
            <person name="Shimamura S."/>
            <person name="Takaki Y."/>
            <person name="Nagai Y."/>
            <person name="Toyoda A."/>
            <person name="Suzuki Y."/>
            <person name="Arimoto A."/>
            <person name="Ishii H."/>
            <person name="Satoh N."/>
            <person name="Nishiyama T."/>
            <person name="Hasebe M."/>
            <person name="Maruyama T."/>
            <person name="Minagawa J."/>
            <person name="Obokata J."/>
            <person name="Shigenobu S."/>
        </authorList>
    </citation>
    <scope>NUCLEOTIDE SEQUENCE [LARGE SCALE GENOMIC DNA]</scope>
</reference>
<feature type="domain" description="CCHC-type" evidence="2">
    <location>
        <begin position="38"/>
        <end position="54"/>
    </location>
</feature>
<dbReference type="CDD" id="cd01650">
    <property type="entry name" value="RT_nLTR_like"/>
    <property type="match status" value="1"/>
</dbReference>
<gene>
    <name evidence="3" type="ORF">ElyMa_001636000</name>
</gene>
<sequence>MIPTNTFILSFDSPTPPTKVKAGYVKLNVRPYVPTPMRCYKCHKFGHGREKCRRQDPFAVNVGRHFQKYKTAKEKAVVDFSSDNTEPYNKPFMMSELKAALKKSNETAAGPDGIYYQFLTHLPSKCLDILLKILNDIWSCGIIPPSWKEANIIPIPKPNRDPSDPNNYTPIALTSCLCKTLERMVNDRLVWVLESQNLISKYQCGFRKDDSTFDHLIRFESGIREAFARKKQVLAVFFDLEKAYDTTWKHGILMDLHDSNFRGRLPTFI</sequence>
<dbReference type="Proteomes" id="UP000762676">
    <property type="component" value="Unassembled WGS sequence"/>
</dbReference>
<name>A0AAV4JLM7_9GAST</name>
<dbReference type="PROSITE" id="PS50158">
    <property type="entry name" value="ZF_CCHC"/>
    <property type="match status" value="1"/>
</dbReference>
<dbReference type="GO" id="GO:0003676">
    <property type="term" value="F:nucleic acid binding"/>
    <property type="evidence" value="ECO:0007669"/>
    <property type="project" value="InterPro"/>
</dbReference>
<keyword evidence="1" id="KW-0862">Zinc</keyword>
<protein>
    <submittedName>
        <fullName evidence="3">RNA-directed DNA polymerase from mobile element jockey</fullName>
    </submittedName>
</protein>
<proteinExistence type="predicted"/>
<dbReference type="GO" id="GO:0008270">
    <property type="term" value="F:zinc ion binding"/>
    <property type="evidence" value="ECO:0007669"/>
    <property type="project" value="UniProtKB-KW"/>
</dbReference>
<keyword evidence="3" id="KW-0548">Nucleotidyltransferase</keyword>
<dbReference type="GO" id="GO:0003964">
    <property type="term" value="F:RNA-directed DNA polymerase activity"/>
    <property type="evidence" value="ECO:0007669"/>
    <property type="project" value="UniProtKB-KW"/>
</dbReference>
<keyword evidence="3" id="KW-0695">RNA-directed DNA polymerase</keyword>
<evidence type="ECO:0000259" key="2">
    <source>
        <dbReference type="PROSITE" id="PS50158"/>
    </source>
</evidence>
<evidence type="ECO:0000313" key="4">
    <source>
        <dbReference type="Proteomes" id="UP000762676"/>
    </source>
</evidence>
<dbReference type="EMBL" id="BMAT01003310">
    <property type="protein sequence ID" value="GFS23280.1"/>
    <property type="molecule type" value="Genomic_DNA"/>
</dbReference>
<dbReference type="InterPro" id="IPR001878">
    <property type="entry name" value="Znf_CCHC"/>
</dbReference>
<evidence type="ECO:0000256" key="1">
    <source>
        <dbReference type="PROSITE-ProRule" id="PRU00047"/>
    </source>
</evidence>
<keyword evidence="3" id="KW-0808">Transferase</keyword>
<evidence type="ECO:0000313" key="3">
    <source>
        <dbReference type="EMBL" id="GFS23280.1"/>
    </source>
</evidence>
<keyword evidence="1" id="KW-0863">Zinc-finger</keyword>
<dbReference type="AlphaFoldDB" id="A0AAV4JLM7"/>
<comment type="caution">
    <text evidence="3">The sequence shown here is derived from an EMBL/GenBank/DDBJ whole genome shotgun (WGS) entry which is preliminary data.</text>
</comment>
<dbReference type="Pfam" id="PF00078">
    <property type="entry name" value="RVT_1"/>
    <property type="match status" value="1"/>
</dbReference>
<dbReference type="PANTHER" id="PTHR19446">
    <property type="entry name" value="REVERSE TRANSCRIPTASES"/>
    <property type="match status" value="1"/>
</dbReference>
<accession>A0AAV4JLM7</accession>
<keyword evidence="1" id="KW-0479">Metal-binding</keyword>
<organism evidence="3 4">
    <name type="scientific">Elysia marginata</name>
    <dbReference type="NCBI Taxonomy" id="1093978"/>
    <lineage>
        <taxon>Eukaryota</taxon>
        <taxon>Metazoa</taxon>
        <taxon>Spiralia</taxon>
        <taxon>Lophotrochozoa</taxon>
        <taxon>Mollusca</taxon>
        <taxon>Gastropoda</taxon>
        <taxon>Heterobranchia</taxon>
        <taxon>Euthyneura</taxon>
        <taxon>Panpulmonata</taxon>
        <taxon>Sacoglossa</taxon>
        <taxon>Placobranchoidea</taxon>
        <taxon>Plakobranchidae</taxon>
        <taxon>Elysia</taxon>
    </lineage>
</organism>
<dbReference type="InterPro" id="IPR000477">
    <property type="entry name" value="RT_dom"/>
</dbReference>
<keyword evidence="4" id="KW-1185">Reference proteome</keyword>